<reference evidence="1" key="1">
    <citation type="journal article" date="2021" name="PeerJ">
        <title>Extensive microbial diversity within the chicken gut microbiome revealed by metagenomics and culture.</title>
        <authorList>
            <person name="Gilroy R."/>
            <person name="Ravi A."/>
            <person name="Getino M."/>
            <person name="Pursley I."/>
            <person name="Horton D.L."/>
            <person name="Alikhan N.F."/>
            <person name="Baker D."/>
            <person name="Gharbi K."/>
            <person name="Hall N."/>
            <person name="Watson M."/>
            <person name="Adriaenssens E.M."/>
            <person name="Foster-Nyarko E."/>
            <person name="Jarju S."/>
            <person name="Secka A."/>
            <person name="Antonio M."/>
            <person name="Oren A."/>
            <person name="Chaudhuri R.R."/>
            <person name="La Ragione R."/>
            <person name="Hildebrand F."/>
            <person name="Pallen M.J."/>
        </authorList>
    </citation>
    <scope>NUCLEOTIDE SEQUENCE</scope>
    <source>
        <strain evidence="1">ChiHecolR3B27-1887</strain>
    </source>
</reference>
<evidence type="ECO:0000313" key="2">
    <source>
        <dbReference type="Proteomes" id="UP000824029"/>
    </source>
</evidence>
<sequence length="173" mass="18760">MEIIAIIVVVAIIVSIIKIVGTAKAHSTVSQNPLVKQFLIEPIERWGKFDGSPEAERKADKAMNSIANNLVMPHASSHTMQLYRTALEKNLYIPLAAVYAYAVGEYIDRGVPLTGTGTPEASQTVFMMRATFPALYNLAASELPPKKSEAALCISANLLDAFLDSDGAWSHLD</sequence>
<accession>A0A9D2DJV3</accession>
<proteinExistence type="predicted"/>
<dbReference type="AlphaFoldDB" id="A0A9D2DJV3"/>
<gene>
    <name evidence="1" type="ORF">IAA22_03320</name>
</gene>
<name>A0A9D2DJV3_9ACTN</name>
<protein>
    <submittedName>
        <fullName evidence="1">Uncharacterized protein</fullName>
    </submittedName>
</protein>
<organism evidence="1 2">
    <name type="scientific">Candidatus Olsenella stercoravium</name>
    <dbReference type="NCBI Taxonomy" id="2838713"/>
    <lineage>
        <taxon>Bacteria</taxon>
        <taxon>Bacillati</taxon>
        <taxon>Actinomycetota</taxon>
        <taxon>Coriobacteriia</taxon>
        <taxon>Coriobacteriales</taxon>
        <taxon>Atopobiaceae</taxon>
        <taxon>Olsenella</taxon>
    </lineage>
</organism>
<reference evidence="1" key="2">
    <citation type="submission" date="2021-04" db="EMBL/GenBank/DDBJ databases">
        <authorList>
            <person name="Gilroy R."/>
        </authorList>
    </citation>
    <scope>NUCLEOTIDE SEQUENCE</scope>
    <source>
        <strain evidence="1">ChiHecolR3B27-1887</strain>
    </source>
</reference>
<comment type="caution">
    <text evidence="1">The sequence shown here is derived from an EMBL/GenBank/DDBJ whole genome shotgun (WGS) entry which is preliminary data.</text>
</comment>
<dbReference type="EMBL" id="DXBZ01000059">
    <property type="protein sequence ID" value="HIZ18130.1"/>
    <property type="molecule type" value="Genomic_DNA"/>
</dbReference>
<dbReference type="Proteomes" id="UP000824029">
    <property type="component" value="Unassembled WGS sequence"/>
</dbReference>
<evidence type="ECO:0000313" key="1">
    <source>
        <dbReference type="EMBL" id="HIZ18130.1"/>
    </source>
</evidence>